<sequence length="452" mass="50467">MRFLKLKELCEFEKGSTGLAKAEPGDYPLVTTGAERKSCNTYQFDTKAVCIPLVSSTGHGHASLKNVHYQEGKFALGSILVALTSKDDSRLDIQFLHLYLSQLKDQVLVPLMSGAANVALSIKKIQNIEIPLPSIGRQREIVERFKSIVAEEDELKSELTHQQTLLKKLRQQILQEAIEGKLTADWRAQNPDVEPASELLKRIATEKAQLVKDKKIKAPKPLPPITDEEKPFELPQGWEWCRLGEVFNFIDYRGKTPRKLSSGVRLITARNVKFGALSLEPEDFISQEEYDDRMTRGFPKFGDLLFTTEAPLGNVCLLTIENENISTGQRLITLQLYQQDGSNKLFMLFMLSPFYQSYLLKNATGVTAKGIKAARLRELVIPVPSSEEQQAVVTKVERLLVLCDQLETQITQNQTHAEQLMQAVLKEAFSHNSEAGTAATTPRARAAGGADA</sequence>
<feature type="domain" description="Type I restriction modification DNA specificity" evidence="5">
    <location>
        <begin position="4"/>
        <end position="158"/>
    </location>
</feature>
<evidence type="ECO:0000313" key="7">
    <source>
        <dbReference type="Proteomes" id="UP000193100"/>
    </source>
</evidence>
<evidence type="ECO:0000256" key="2">
    <source>
        <dbReference type="ARBA" id="ARBA00022747"/>
    </source>
</evidence>
<dbReference type="InterPro" id="IPR044946">
    <property type="entry name" value="Restrct_endonuc_typeI_TRD_sf"/>
</dbReference>
<dbReference type="GO" id="GO:0009307">
    <property type="term" value="P:DNA restriction-modification system"/>
    <property type="evidence" value="ECO:0007669"/>
    <property type="project" value="UniProtKB-KW"/>
</dbReference>
<feature type="region of interest" description="Disordered" evidence="4">
    <location>
        <begin position="433"/>
        <end position="452"/>
    </location>
</feature>
<evidence type="ECO:0000256" key="4">
    <source>
        <dbReference type="SAM" id="MobiDB-lite"/>
    </source>
</evidence>
<dbReference type="PANTHER" id="PTHR43140:SF1">
    <property type="entry name" value="TYPE I RESTRICTION ENZYME ECOKI SPECIFICITY SUBUNIT"/>
    <property type="match status" value="1"/>
</dbReference>
<accession>A0A1W6K531</accession>
<evidence type="ECO:0000256" key="1">
    <source>
        <dbReference type="ARBA" id="ARBA00010923"/>
    </source>
</evidence>
<dbReference type="RefSeq" id="WP_198324893.1">
    <property type="nucleotide sequence ID" value="NZ_CP020931.1"/>
</dbReference>
<reference evidence="6 7" key="1">
    <citation type="submission" date="2017-04" db="EMBL/GenBank/DDBJ databases">
        <title>Genome Sequence of Marinobacter salarius strain SMR5 Isolated from a culture of the Diatom Skeletonema marinoi.</title>
        <authorList>
            <person name="Topel M."/>
            <person name="Pinder M.I.M."/>
            <person name="Johansson O.N."/>
            <person name="Kourtchenko O."/>
            <person name="Godhe A."/>
            <person name="Clarke A.K."/>
        </authorList>
    </citation>
    <scope>NUCLEOTIDE SEQUENCE [LARGE SCALE GENOMIC DNA]</scope>
    <source>
        <strain evidence="6 7">SMR5</strain>
    </source>
</reference>
<dbReference type="REBASE" id="202778">
    <property type="entry name" value="S.MsaSMR5ORF337P"/>
</dbReference>
<dbReference type="Gene3D" id="3.90.220.20">
    <property type="entry name" value="DNA methylase specificity domains"/>
    <property type="match status" value="2"/>
</dbReference>
<dbReference type="InterPro" id="IPR051212">
    <property type="entry name" value="Type-I_RE_S_subunit"/>
</dbReference>
<keyword evidence="3" id="KW-0238">DNA-binding</keyword>
<dbReference type="Pfam" id="PF01420">
    <property type="entry name" value="Methylase_S"/>
    <property type="match status" value="2"/>
</dbReference>
<dbReference type="Proteomes" id="UP000193100">
    <property type="component" value="Chromosome"/>
</dbReference>
<feature type="domain" description="Type I restriction modification DNA specificity" evidence="5">
    <location>
        <begin position="235"/>
        <end position="412"/>
    </location>
</feature>
<dbReference type="SUPFAM" id="SSF116734">
    <property type="entry name" value="DNA methylase specificity domain"/>
    <property type="match status" value="2"/>
</dbReference>
<keyword evidence="2" id="KW-0680">Restriction system</keyword>
<organism evidence="6 7">
    <name type="scientific">Marinobacter salarius</name>
    <dbReference type="NCBI Taxonomy" id="1420917"/>
    <lineage>
        <taxon>Bacteria</taxon>
        <taxon>Pseudomonadati</taxon>
        <taxon>Pseudomonadota</taxon>
        <taxon>Gammaproteobacteria</taxon>
        <taxon>Pseudomonadales</taxon>
        <taxon>Marinobacteraceae</taxon>
        <taxon>Marinobacter</taxon>
    </lineage>
</organism>
<dbReference type="InterPro" id="IPR000055">
    <property type="entry name" value="Restrct_endonuc_typeI_TRD"/>
</dbReference>
<dbReference type="PANTHER" id="PTHR43140">
    <property type="entry name" value="TYPE-1 RESTRICTION ENZYME ECOKI SPECIFICITY PROTEIN"/>
    <property type="match status" value="1"/>
</dbReference>
<comment type="similarity">
    <text evidence="1">Belongs to the type-I restriction system S methylase family.</text>
</comment>
<evidence type="ECO:0000256" key="3">
    <source>
        <dbReference type="ARBA" id="ARBA00023125"/>
    </source>
</evidence>
<evidence type="ECO:0000313" key="6">
    <source>
        <dbReference type="EMBL" id="ARM82439.1"/>
    </source>
</evidence>
<proteinExistence type="inferred from homology"/>
<feature type="compositionally biased region" description="Low complexity" evidence="4">
    <location>
        <begin position="435"/>
        <end position="452"/>
    </location>
</feature>
<name>A0A1W6K531_9GAMM</name>
<dbReference type="EMBL" id="CP020931">
    <property type="protein sequence ID" value="ARM82439.1"/>
    <property type="molecule type" value="Genomic_DNA"/>
</dbReference>
<gene>
    <name evidence="6" type="primary">hsdS</name>
    <name evidence="6" type="ORF">MARSALSMR5_00338</name>
</gene>
<dbReference type="CDD" id="cd17246">
    <property type="entry name" value="RMtype1_S_SonII-TRD2-CR2_like"/>
    <property type="match status" value="1"/>
</dbReference>
<dbReference type="GeneID" id="77254338"/>
<evidence type="ECO:0000259" key="5">
    <source>
        <dbReference type="Pfam" id="PF01420"/>
    </source>
</evidence>
<dbReference type="AlphaFoldDB" id="A0A1W6K531"/>
<dbReference type="GO" id="GO:0003677">
    <property type="term" value="F:DNA binding"/>
    <property type="evidence" value="ECO:0007669"/>
    <property type="project" value="UniProtKB-KW"/>
</dbReference>
<protein>
    <submittedName>
        <fullName evidence="6">Type-1 restriction enzyme EcoKI specificity protein</fullName>
    </submittedName>
</protein>